<dbReference type="GO" id="GO:0003677">
    <property type="term" value="F:DNA binding"/>
    <property type="evidence" value="ECO:0007669"/>
    <property type="project" value="UniProtKB-KW"/>
</dbReference>
<gene>
    <name evidence="2" type="ORF">OMM_11319</name>
</gene>
<proteinExistence type="predicted"/>
<dbReference type="InterPro" id="IPR000944">
    <property type="entry name" value="Tscrpt_reg_Rrf2"/>
</dbReference>
<dbReference type="Pfam" id="PF02082">
    <property type="entry name" value="Rrf2"/>
    <property type="match status" value="1"/>
</dbReference>
<dbReference type="GO" id="GO:0003700">
    <property type="term" value="F:DNA-binding transcription factor activity"/>
    <property type="evidence" value="ECO:0007669"/>
    <property type="project" value="TreeGrafter"/>
</dbReference>
<dbReference type="AlphaFoldDB" id="A0A1V1NYJ3"/>
<sequence length="155" mass="17480">HIIQPKQGDKTMRLTTKSRYGTRMVLDIAINGKDRPVPVSEISRRQNISVKYLEKLISKLKTSNILQSHRGPFGGHNLSKPPSEITIGKLVRLFEDKGAITECAEVDKTSCKECDQAGECMTQWVWIQAGNAMFDRLDSITIDDLLKKCENDSIF</sequence>
<evidence type="ECO:0000313" key="3">
    <source>
        <dbReference type="Proteomes" id="UP000189670"/>
    </source>
</evidence>
<reference evidence="3" key="1">
    <citation type="submission" date="2012-11" db="EMBL/GenBank/DDBJ databases">
        <authorList>
            <person name="Lucero-Rivera Y.E."/>
            <person name="Tovar-Ramirez D."/>
        </authorList>
    </citation>
    <scope>NUCLEOTIDE SEQUENCE [LARGE SCALE GENOMIC DNA]</scope>
    <source>
        <strain evidence="3">Araruama</strain>
    </source>
</reference>
<evidence type="ECO:0000313" key="2">
    <source>
        <dbReference type="EMBL" id="ETR67692.1"/>
    </source>
</evidence>
<comment type="caution">
    <text evidence="2">The sequence shown here is derived from an EMBL/GenBank/DDBJ whole genome shotgun (WGS) entry which is preliminary data.</text>
</comment>
<dbReference type="GO" id="GO:0005829">
    <property type="term" value="C:cytosol"/>
    <property type="evidence" value="ECO:0007669"/>
    <property type="project" value="TreeGrafter"/>
</dbReference>
<dbReference type="InterPro" id="IPR036388">
    <property type="entry name" value="WH-like_DNA-bd_sf"/>
</dbReference>
<protein>
    <submittedName>
        <fullName evidence="2">BadM/Rrf2 family transcriptional regulator</fullName>
    </submittedName>
</protein>
<dbReference type="Gene3D" id="1.10.10.10">
    <property type="entry name" value="Winged helix-like DNA-binding domain superfamily/Winged helix DNA-binding domain"/>
    <property type="match status" value="1"/>
</dbReference>
<dbReference type="SUPFAM" id="SSF46785">
    <property type="entry name" value="Winged helix' DNA-binding domain"/>
    <property type="match status" value="1"/>
</dbReference>
<evidence type="ECO:0000256" key="1">
    <source>
        <dbReference type="ARBA" id="ARBA00023125"/>
    </source>
</evidence>
<name>A0A1V1NYJ3_9BACT</name>
<dbReference type="EMBL" id="ATBP01001257">
    <property type="protein sequence ID" value="ETR67692.1"/>
    <property type="molecule type" value="Genomic_DNA"/>
</dbReference>
<dbReference type="InterPro" id="IPR036390">
    <property type="entry name" value="WH_DNA-bd_sf"/>
</dbReference>
<feature type="non-terminal residue" evidence="2">
    <location>
        <position position="1"/>
    </location>
</feature>
<organism evidence="2 3">
    <name type="scientific">Candidatus Magnetoglobus multicellularis str. Araruama</name>
    <dbReference type="NCBI Taxonomy" id="890399"/>
    <lineage>
        <taxon>Bacteria</taxon>
        <taxon>Pseudomonadati</taxon>
        <taxon>Thermodesulfobacteriota</taxon>
        <taxon>Desulfobacteria</taxon>
        <taxon>Desulfobacterales</taxon>
        <taxon>Desulfobacteraceae</taxon>
        <taxon>Candidatus Magnetoglobus</taxon>
    </lineage>
</organism>
<dbReference type="PROSITE" id="PS51197">
    <property type="entry name" value="HTH_RRF2_2"/>
    <property type="match status" value="1"/>
</dbReference>
<dbReference type="NCBIfam" id="TIGR00738">
    <property type="entry name" value="rrf2_super"/>
    <property type="match status" value="1"/>
</dbReference>
<keyword evidence="1" id="KW-0238">DNA-binding</keyword>
<dbReference type="Proteomes" id="UP000189670">
    <property type="component" value="Unassembled WGS sequence"/>
</dbReference>
<accession>A0A1V1NYJ3</accession>
<dbReference type="PANTHER" id="PTHR33221">
    <property type="entry name" value="WINGED HELIX-TURN-HELIX TRANSCRIPTIONAL REGULATOR, RRF2 FAMILY"/>
    <property type="match status" value="1"/>
</dbReference>
<dbReference type="PANTHER" id="PTHR33221:SF5">
    <property type="entry name" value="HTH-TYPE TRANSCRIPTIONAL REGULATOR ISCR"/>
    <property type="match status" value="1"/>
</dbReference>